<name>A0A8I0ZTP3_RHOER</name>
<keyword evidence="3" id="KW-1185">Reference proteome</keyword>
<dbReference type="PANTHER" id="PTHR43682">
    <property type="entry name" value="LACTATE UTILIZATION PROTEIN C"/>
    <property type="match status" value="1"/>
</dbReference>
<dbReference type="AlphaFoldDB" id="A0A8I0ZTP3"/>
<evidence type="ECO:0000313" key="2">
    <source>
        <dbReference type="EMBL" id="MBH5142973.1"/>
    </source>
</evidence>
<dbReference type="InterPro" id="IPR037171">
    <property type="entry name" value="NagB/RpiA_transferase-like"/>
</dbReference>
<evidence type="ECO:0000313" key="3">
    <source>
        <dbReference type="Proteomes" id="UP000627573"/>
    </source>
</evidence>
<dbReference type="InterPro" id="IPR003741">
    <property type="entry name" value="LUD_dom"/>
</dbReference>
<feature type="domain" description="LUD" evidence="1">
    <location>
        <begin position="42"/>
        <end position="206"/>
    </location>
</feature>
<reference evidence="2 3" key="1">
    <citation type="submission" date="2020-12" db="EMBL/GenBank/DDBJ databases">
        <title>Draft genome sequence of furan degrading bacterial strain FUR100.</title>
        <authorList>
            <person name="Woiski C."/>
        </authorList>
    </citation>
    <scope>NUCLEOTIDE SEQUENCE [LARGE SCALE GENOMIC DNA]</scope>
    <source>
        <strain evidence="2 3">FUR100</strain>
    </source>
</reference>
<dbReference type="EMBL" id="JAECSB010000031">
    <property type="protein sequence ID" value="MBH5142973.1"/>
    <property type="molecule type" value="Genomic_DNA"/>
</dbReference>
<dbReference type="PANTHER" id="PTHR43682:SF1">
    <property type="entry name" value="LACTATE UTILIZATION PROTEIN C"/>
    <property type="match status" value="1"/>
</dbReference>
<dbReference type="RefSeq" id="WP_197940909.1">
    <property type="nucleotide sequence ID" value="NZ_JAECSB010000031.1"/>
</dbReference>
<protein>
    <submittedName>
        <fullName evidence="2">LUD domain-containing protein</fullName>
    </submittedName>
</protein>
<gene>
    <name evidence="2" type="ORF">I3517_10130</name>
</gene>
<comment type="caution">
    <text evidence="2">The sequence shown here is derived from an EMBL/GenBank/DDBJ whole genome shotgun (WGS) entry which is preliminary data.</text>
</comment>
<dbReference type="Pfam" id="PF02589">
    <property type="entry name" value="LUD_dom"/>
    <property type="match status" value="1"/>
</dbReference>
<dbReference type="SUPFAM" id="SSF100950">
    <property type="entry name" value="NagB/RpiA/CoA transferase-like"/>
    <property type="match status" value="1"/>
</dbReference>
<sequence length="208" mass="22177">MNSRDVVLGRIRDAITLAPAGEGEIPRNYRTGRTMSDGELIDLFVDRLEDYKAHVHHCAATEIADAVAGILRQRGLNTLGIPAGLDRSWVAGFDGTLVVDSPDVPAPELENLDAVVTGSKVACAETGTIFLDAGPEQGRRALTLVPDTHICVVYRSSVEVGVPEAIARLTPQRPTTMISGPSATSDIELERVEGVHGPRNLHVVIVDG</sequence>
<dbReference type="Proteomes" id="UP000627573">
    <property type="component" value="Unassembled WGS sequence"/>
</dbReference>
<organism evidence="2 3">
    <name type="scientific">Rhodococcus erythropolis</name>
    <name type="common">Arthrobacter picolinophilus</name>
    <dbReference type="NCBI Taxonomy" id="1833"/>
    <lineage>
        <taxon>Bacteria</taxon>
        <taxon>Bacillati</taxon>
        <taxon>Actinomycetota</taxon>
        <taxon>Actinomycetes</taxon>
        <taxon>Mycobacteriales</taxon>
        <taxon>Nocardiaceae</taxon>
        <taxon>Rhodococcus</taxon>
        <taxon>Rhodococcus erythropolis group</taxon>
    </lineage>
</organism>
<dbReference type="InterPro" id="IPR024185">
    <property type="entry name" value="FTHF_cligase-like_sf"/>
</dbReference>
<proteinExistence type="predicted"/>
<accession>A0A8I0ZTP3</accession>
<evidence type="ECO:0000259" key="1">
    <source>
        <dbReference type="Pfam" id="PF02589"/>
    </source>
</evidence>
<dbReference type="Gene3D" id="3.40.50.10420">
    <property type="entry name" value="NagB/RpiA/CoA transferase-like"/>
    <property type="match status" value="1"/>
</dbReference>